<evidence type="ECO:0000313" key="12">
    <source>
        <dbReference type="EMBL" id="EDY17563.1"/>
    </source>
</evidence>
<gene>
    <name evidence="12" type="ORF">CfE428DRAFT_4861</name>
</gene>
<dbReference type="GO" id="GO:0005385">
    <property type="term" value="F:zinc ion transmembrane transporter activity"/>
    <property type="evidence" value="ECO:0007669"/>
    <property type="project" value="TreeGrafter"/>
</dbReference>
<evidence type="ECO:0000256" key="6">
    <source>
        <dbReference type="ARBA" id="ARBA00022989"/>
    </source>
</evidence>
<evidence type="ECO:0000256" key="5">
    <source>
        <dbReference type="ARBA" id="ARBA00022906"/>
    </source>
</evidence>
<feature type="transmembrane region" description="Helical" evidence="9">
    <location>
        <begin position="59"/>
        <end position="79"/>
    </location>
</feature>
<evidence type="ECO:0000313" key="13">
    <source>
        <dbReference type="Proteomes" id="UP000005824"/>
    </source>
</evidence>
<dbReference type="NCBIfam" id="TIGR01297">
    <property type="entry name" value="CDF"/>
    <property type="match status" value="1"/>
</dbReference>
<keyword evidence="8 9" id="KW-0472">Membrane</keyword>
<evidence type="ECO:0000256" key="1">
    <source>
        <dbReference type="ARBA" id="ARBA00004141"/>
    </source>
</evidence>
<proteinExistence type="inferred from homology"/>
<organism evidence="12 13">
    <name type="scientific">Chthoniobacter flavus Ellin428</name>
    <dbReference type="NCBI Taxonomy" id="497964"/>
    <lineage>
        <taxon>Bacteria</taxon>
        <taxon>Pseudomonadati</taxon>
        <taxon>Verrucomicrobiota</taxon>
        <taxon>Spartobacteria</taxon>
        <taxon>Chthoniobacterales</taxon>
        <taxon>Chthoniobacteraceae</taxon>
        <taxon>Chthoniobacter</taxon>
    </lineage>
</organism>
<dbReference type="SUPFAM" id="SSF160240">
    <property type="entry name" value="Cation efflux protein cytoplasmic domain-like"/>
    <property type="match status" value="1"/>
</dbReference>
<dbReference type="Proteomes" id="UP000005824">
    <property type="component" value="Unassembled WGS sequence"/>
</dbReference>
<keyword evidence="13" id="KW-1185">Reference proteome</keyword>
<feature type="transmembrane region" description="Helical" evidence="9">
    <location>
        <begin position="91"/>
        <end position="115"/>
    </location>
</feature>
<evidence type="ECO:0000256" key="9">
    <source>
        <dbReference type="SAM" id="Phobius"/>
    </source>
</evidence>
<reference evidence="12 13" key="1">
    <citation type="journal article" date="2011" name="J. Bacteriol.">
        <title>Genome sequence of Chthoniobacter flavus Ellin428, an aerobic heterotrophic soil bacterium.</title>
        <authorList>
            <person name="Kant R."/>
            <person name="van Passel M.W."/>
            <person name="Palva A."/>
            <person name="Lucas S."/>
            <person name="Lapidus A."/>
            <person name="Glavina Del Rio T."/>
            <person name="Dalin E."/>
            <person name="Tice H."/>
            <person name="Bruce D."/>
            <person name="Goodwin L."/>
            <person name="Pitluck S."/>
            <person name="Larimer F.W."/>
            <person name="Land M.L."/>
            <person name="Hauser L."/>
            <person name="Sangwan P."/>
            <person name="de Vos W.M."/>
            <person name="Janssen P.H."/>
            <person name="Smidt H."/>
        </authorList>
    </citation>
    <scope>NUCLEOTIDE SEQUENCE [LARGE SCALE GENOMIC DNA]</scope>
    <source>
        <strain evidence="12 13">Ellin428</strain>
    </source>
</reference>
<accession>B4D7E6</accession>
<feature type="domain" description="Cation efflux protein cytoplasmic" evidence="11">
    <location>
        <begin position="191"/>
        <end position="262"/>
    </location>
</feature>
<dbReference type="InterPro" id="IPR027469">
    <property type="entry name" value="Cation_efflux_TMD_sf"/>
</dbReference>
<evidence type="ECO:0000256" key="8">
    <source>
        <dbReference type="ARBA" id="ARBA00023136"/>
    </source>
</evidence>
<feature type="domain" description="Cation efflux protein transmembrane" evidence="10">
    <location>
        <begin position="2"/>
        <end position="180"/>
    </location>
</feature>
<comment type="similarity">
    <text evidence="2">Belongs to the cation diffusion facilitator (CDF) transporter (TC 2.A.4) family. SLC30A subfamily.</text>
</comment>
<dbReference type="Pfam" id="PF01545">
    <property type="entry name" value="Cation_efflux"/>
    <property type="match status" value="1"/>
</dbReference>
<dbReference type="SUPFAM" id="SSF161111">
    <property type="entry name" value="Cation efflux protein transmembrane domain-like"/>
    <property type="match status" value="1"/>
</dbReference>
<evidence type="ECO:0000256" key="4">
    <source>
        <dbReference type="ARBA" id="ARBA00022692"/>
    </source>
</evidence>
<dbReference type="InParanoid" id="B4D7E6"/>
<comment type="caution">
    <text evidence="12">The sequence shown here is derived from an EMBL/GenBank/DDBJ whole genome shotgun (WGS) entry which is preliminary data.</text>
</comment>
<sequence>MGFVIAEVVYGLAAHSLALLSDAGHNLSDVFGLLIAWGAIHIGKSIPTKRHTYGYRRSSILAALVNAVVLLIVVGGITWEAIERLYKPEPVAGTTVIWVAAVGVLINGISAWLFMAGRKHDLNVKGAFLHMAGDAIVSVGVIIIGFAIRATGWHWLDPAVSILIGAVIVWGTWSLLRESINLALDAVPEAIDPHAVENYLAALPGVQTVHDLHIWGMSTTEVALTAHLVMPVPPTGDNFLHDVAHALREKFGIGHSTVQIEHGDVECHLAPAHVV</sequence>
<dbReference type="FunCoup" id="B4D7E6">
    <property type="interactions" value="228"/>
</dbReference>
<evidence type="ECO:0000256" key="2">
    <source>
        <dbReference type="ARBA" id="ARBA00008873"/>
    </source>
</evidence>
<dbReference type="PANTHER" id="PTHR11562">
    <property type="entry name" value="CATION EFFLUX PROTEIN/ ZINC TRANSPORTER"/>
    <property type="match status" value="1"/>
</dbReference>
<keyword evidence="5" id="KW-0862">Zinc</keyword>
<dbReference type="AlphaFoldDB" id="B4D7E6"/>
<dbReference type="InterPro" id="IPR027470">
    <property type="entry name" value="Cation_efflux_CTD"/>
</dbReference>
<comment type="subcellular location">
    <subcellularLocation>
        <location evidence="1">Membrane</location>
        <topology evidence="1">Multi-pass membrane protein</topology>
    </subcellularLocation>
</comment>
<dbReference type="InterPro" id="IPR050681">
    <property type="entry name" value="CDF/SLC30A"/>
</dbReference>
<dbReference type="InterPro" id="IPR058533">
    <property type="entry name" value="Cation_efflux_TM"/>
</dbReference>
<evidence type="ECO:0000259" key="10">
    <source>
        <dbReference type="Pfam" id="PF01545"/>
    </source>
</evidence>
<dbReference type="PANTHER" id="PTHR11562:SF17">
    <property type="entry name" value="RE54080P-RELATED"/>
    <property type="match status" value="1"/>
</dbReference>
<dbReference type="EMBL" id="ABVL01000018">
    <property type="protein sequence ID" value="EDY17563.1"/>
    <property type="molecule type" value="Genomic_DNA"/>
</dbReference>
<protein>
    <submittedName>
        <fullName evidence="12">Cation diffusion facilitator family transporter</fullName>
    </submittedName>
</protein>
<name>B4D7E6_9BACT</name>
<dbReference type="Gene3D" id="1.20.1510.10">
    <property type="entry name" value="Cation efflux protein transmembrane domain"/>
    <property type="match status" value="1"/>
</dbReference>
<feature type="transmembrane region" description="Helical" evidence="9">
    <location>
        <begin position="127"/>
        <end position="149"/>
    </location>
</feature>
<keyword evidence="4 9" id="KW-0812">Transmembrane</keyword>
<dbReference type="eggNOG" id="COG1230">
    <property type="taxonomic scope" value="Bacteria"/>
</dbReference>
<feature type="transmembrane region" description="Helical" evidence="9">
    <location>
        <begin position="155"/>
        <end position="176"/>
    </location>
</feature>
<evidence type="ECO:0000259" key="11">
    <source>
        <dbReference type="Pfam" id="PF16916"/>
    </source>
</evidence>
<dbReference type="Pfam" id="PF16916">
    <property type="entry name" value="ZT_dimer"/>
    <property type="match status" value="1"/>
</dbReference>
<evidence type="ECO:0000256" key="3">
    <source>
        <dbReference type="ARBA" id="ARBA00022448"/>
    </source>
</evidence>
<evidence type="ECO:0000256" key="7">
    <source>
        <dbReference type="ARBA" id="ARBA00023065"/>
    </source>
</evidence>
<keyword evidence="6 9" id="KW-1133">Transmembrane helix</keyword>
<dbReference type="GO" id="GO:0005886">
    <property type="term" value="C:plasma membrane"/>
    <property type="evidence" value="ECO:0007669"/>
    <property type="project" value="TreeGrafter"/>
</dbReference>
<dbReference type="STRING" id="497964.CfE428DRAFT_4861"/>
<keyword evidence="3" id="KW-0813">Transport</keyword>
<keyword evidence="7" id="KW-0406">Ion transport</keyword>
<dbReference type="InterPro" id="IPR036837">
    <property type="entry name" value="Cation_efflux_CTD_sf"/>
</dbReference>
<keyword evidence="5" id="KW-0864">Zinc transport</keyword>
<dbReference type="InterPro" id="IPR002524">
    <property type="entry name" value="Cation_efflux"/>
</dbReference>